<organism evidence="1 3">
    <name type="scientific">Aquamicrobium defluvii</name>
    <dbReference type="NCBI Taxonomy" id="69279"/>
    <lineage>
        <taxon>Bacteria</taxon>
        <taxon>Pseudomonadati</taxon>
        <taxon>Pseudomonadota</taxon>
        <taxon>Alphaproteobacteria</taxon>
        <taxon>Hyphomicrobiales</taxon>
        <taxon>Phyllobacteriaceae</taxon>
        <taxon>Aquamicrobium</taxon>
    </lineage>
</organism>
<gene>
    <name evidence="1" type="ORF">BG36_08250</name>
    <name evidence="2" type="ORF">DES43_105134</name>
</gene>
<dbReference type="EMBL" id="SNZF01000005">
    <property type="protein sequence ID" value="TDR36467.1"/>
    <property type="molecule type" value="Genomic_DNA"/>
</dbReference>
<evidence type="ECO:0000313" key="1">
    <source>
        <dbReference type="EMBL" id="EXL10281.1"/>
    </source>
</evidence>
<sequence length="153" mass="16413">MSMKKTVFLLVAVLGFATLILYMLTGPNRTTARSRTESAREAIVFSGKLDIRAMDDLRVGGRKVLLCGVAFTRPRSLEPIVRDQARRAYQGQQLDCIQVGGGTPCDGRASPVFGGTVVAQCRTAQGVDLAHQLSSDGYLCDLPAQSGSIYKGC</sequence>
<accession>A0A011UVM2</accession>
<protein>
    <submittedName>
        <fullName evidence="1">Uncharacterized protein</fullName>
    </submittedName>
</protein>
<dbReference type="Proteomes" id="UP000294958">
    <property type="component" value="Unassembled WGS sequence"/>
</dbReference>
<dbReference type="STRING" id="69279.BG36_08250"/>
<dbReference type="RefSeq" id="WP_035023194.1">
    <property type="nucleotide sequence ID" value="NZ_KK073878.1"/>
</dbReference>
<evidence type="ECO:0000313" key="2">
    <source>
        <dbReference type="EMBL" id="TDR36467.1"/>
    </source>
</evidence>
<dbReference type="HOGENOM" id="CLU_1946258_0_0_5"/>
<comment type="caution">
    <text evidence="1">The sequence shown here is derived from an EMBL/GenBank/DDBJ whole genome shotgun (WGS) entry which is preliminary data.</text>
</comment>
<name>A0A011UVM2_9HYPH</name>
<dbReference type="AlphaFoldDB" id="A0A011UVM2"/>
<proteinExistence type="predicted"/>
<dbReference type="eggNOG" id="ENOG5031032">
    <property type="taxonomic scope" value="Bacteria"/>
</dbReference>
<dbReference type="Proteomes" id="UP000019849">
    <property type="component" value="Unassembled WGS sequence"/>
</dbReference>
<dbReference type="OrthoDB" id="9805504at2"/>
<dbReference type="EMBL" id="JENY01000002">
    <property type="protein sequence ID" value="EXL10281.1"/>
    <property type="molecule type" value="Genomic_DNA"/>
</dbReference>
<evidence type="ECO:0000313" key="4">
    <source>
        <dbReference type="Proteomes" id="UP000294958"/>
    </source>
</evidence>
<reference evidence="2 4" key="2">
    <citation type="submission" date="2019-03" db="EMBL/GenBank/DDBJ databases">
        <title>Genomic Encyclopedia of Type Strains, Phase IV (KMG-IV): sequencing the most valuable type-strain genomes for metagenomic binning, comparative biology and taxonomic classification.</title>
        <authorList>
            <person name="Goeker M."/>
        </authorList>
    </citation>
    <scope>NUCLEOTIDE SEQUENCE [LARGE SCALE GENOMIC DNA]</scope>
    <source>
        <strain evidence="2 4">DSM 11603</strain>
    </source>
</reference>
<keyword evidence="4" id="KW-1185">Reference proteome</keyword>
<reference evidence="1 3" key="1">
    <citation type="submission" date="2014-02" db="EMBL/GenBank/DDBJ databases">
        <title>Aquamicrobium defluvii Genome sequencing.</title>
        <authorList>
            <person name="Wang X."/>
        </authorList>
    </citation>
    <scope>NUCLEOTIDE SEQUENCE [LARGE SCALE GENOMIC DNA]</scope>
    <source>
        <strain evidence="1 3">W13Z1</strain>
    </source>
</reference>
<evidence type="ECO:0000313" key="3">
    <source>
        <dbReference type="Proteomes" id="UP000019849"/>
    </source>
</evidence>